<evidence type="ECO:0000256" key="2">
    <source>
        <dbReference type="SAM" id="Phobius"/>
    </source>
</evidence>
<evidence type="ECO:0000313" key="3">
    <source>
        <dbReference type="EMBL" id="ETJ35794.1"/>
    </source>
</evidence>
<comment type="caution">
    <text evidence="3">The sequence shown here is derived from an EMBL/GenBank/DDBJ whole genome shotgun (WGS) entry which is preliminary data.</text>
</comment>
<accession>W1Y3V7</accession>
<proteinExistence type="predicted"/>
<keyword evidence="2" id="KW-0472">Membrane</keyword>
<gene>
    <name evidence="3" type="ORF">Q604_UNBC09878G0019</name>
</gene>
<keyword evidence="2" id="KW-0812">Transmembrane</keyword>
<protein>
    <submittedName>
        <fullName evidence="3">Uncharacterized protein</fullName>
    </submittedName>
</protein>
<dbReference type="EMBL" id="AZMM01009878">
    <property type="protein sequence ID" value="ETJ35794.1"/>
    <property type="molecule type" value="Genomic_DNA"/>
</dbReference>
<evidence type="ECO:0000256" key="1">
    <source>
        <dbReference type="SAM" id="Coils"/>
    </source>
</evidence>
<keyword evidence="1" id="KW-0175">Coiled coil</keyword>
<name>W1Y3V7_9ZZZZ</name>
<sequence>MENIINYISENQLLISLASASLTFLLGILVNPFKYIIKNKIEISKNSKEVIRKINLNSVEERNNIEEILKEFKENENLKTNENGSYLINLNNSIFPEINAGTYGVINHDVGITIKKADILLSKNANQTLKNLSDKYKEILTNNSKTINKKTYKTIEDRVKSINIALKKLEKFPFLTVMQLAFLGEGLKKITNTEEKQKLIQEIEELLKQNEQRIEK</sequence>
<reference evidence="3" key="1">
    <citation type="submission" date="2013-12" db="EMBL/GenBank/DDBJ databases">
        <title>A Varibaculum cambriense genome reconstructed from a premature infant gut community with otherwise low bacterial novelty that shifts toward anaerobic metabolism during the third week of life.</title>
        <authorList>
            <person name="Brown C.T."/>
            <person name="Sharon I."/>
            <person name="Thomas B.C."/>
            <person name="Castelle C.J."/>
            <person name="Morowitz M.J."/>
            <person name="Banfield J.F."/>
        </authorList>
    </citation>
    <scope>NUCLEOTIDE SEQUENCE</scope>
</reference>
<feature type="transmembrane region" description="Helical" evidence="2">
    <location>
        <begin position="12"/>
        <end position="30"/>
    </location>
</feature>
<organism evidence="3">
    <name type="scientific">human gut metagenome</name>
    <dbReference type="NCBI Taxonomy" id="408170"/>
    <lineage>
        <taxon>unclassified sequences</taxon>
        <taxon>metagenomes</taxon>
        <taxon>organismal metagenomes</taxon>
    </lineage>
</organism>
<keyword evidence="2" id="KW-1133">Transmembrane helix</keyword>
<feature type="coiled-coil region" evidence="1">
    <location>
        <begin position="189"/>
        <end position="216"/>
    </location>
</feature>
<dbReference type="AlphaFoldDB" id="W1Y3V7"/>